<organism evidence="1 2">
    <name type="scientific">Chrysophaeum taylorii</name>
    <dbReference type="NCBI Taxonomy" id="2483200"/>
    <lineage>
        <taxon>Eukaryota</taxon>
        <taxon>Sar</taxon>
        <taxon>Stramenopiles</taxon>
        <taxon>Ochrophyta</taxon>
        <taxon>Pelagophyceae</taxon>
        <taxon>Pelagomonadales</taxon>
        <taxon>Pelagomonadaceae</taxon>
        <taxon>Chrysophaeum</taxon>
    </lineage>
</organism>
<dbReference type="InterPro" id="IPR032710">
    <property type="entry name" value="NTF2-like_dom_sf"/>
</dbReference>
<gene>
    <name evidence="1" type="ORF">CTAYLR_002791</name>
</gene>
<dbReference type="EMBL" id="JAQMWT010000391">
    <property type="protein sequence ID" value="KAJ8602064.1"/>
    <property type="molecule type" value="Genomic_DNA"/>
</dbReference>
<sequence length="248" mass="27452">MANVVLAVLPAALAFQQVAQRHHRADTFERRSSTWQTEIDEKALFAQSSFPLSPETVLAKAKEALKAGIGTKDDGACLADDFEFVAAFVGPIGKDEYLEALSTFDLEVAFPDIMPQFHLFRVDPFEPYRVWFHSRSTGTNTGPIMGKKPTNKRLILPPQCFHLDINEEGKVKELGFYVIDRRQGNTGGLGGAFGYLWGTGNALPIPECQPYKPSIQFRILQFIGNLVKKISQIGANKKNNDLLVPAGK</sequence>
<evidence type="ECO:0000313" key="2">
    <source>
        <dbReference type="Proteomes" id="UP001230188"/>
    </source>
</evidence>
<accession>A0AAD7UCR7</accession>
<comment type="caution">
    <text evidence="1">The sequence shown here is derived from an EMBL/GenBank/DDBJ whole genome shotgun (WGS) entry which is preliminary data.</text>
</comment>
<dbReference type="AlphaFoldDB" id="A0AAD7UCR7"/>
<protein>
    <submittedName>
        <fullName evidence="1">Uncharacterized protein</fullName>
    </submittedName>
</protein>
<dbReference type="Gene3D" id="3.10.450.50">
    <property type="match status" value="1"/>
</dbReference>
<dbReference type="Proteomes" id="UP001230188">
    <property type="component" value="Unassembled WGS sequence"/>
</dbReference>
<keyword evidence="2" id="KW-1185">Reference proteome</keyword>
<evidence type="ECO:0000313" key="1">
    <source>
        <dbReference type="EMBL" id="KAJ8602064.1"/>
    </source>
</evidence>
<reference evidence="1" key="1">
    <citation type="submission" date="2023-01" db="EMBL/GenBank/DDBJ databases">
        <title>Metagenome sequencing of chrysophaentin producing Chrysophaeum taylorii.</title>
        <authorList>
            <person name="Davison J."/>
            <person name="Bewley C."/>
        </authorList>
    </citation>
    <scope>NUCLEOTIDE SEQUENCE</scope>
    <source>
        <strain evidence="1">NIES-1699</strain>
    </source>
</reference>
<dbReference type="SUPFAM" id="SSF54427">
    <property type="entry name" value="NTF2-like"/>
    <property type="match status" value="1"/>
</dbReference>
<proteinExistence type="predicted"/>
<name>A0AAD7UCR7_9STRA</name>